<reference evidence="5 6" key="1">
    <citation type="submission" date="2021-03" db="EMBL/GenBank/DDBJ databases">
        <authorList>
            <person name="Shang D.-D."/>
            <person name="Du Z.-J."/>
            <person name="Chen G.-J."/>
        </authorList>
    </citation>
    <scope>NUCLEOTIDE SEQUENCE [LARGE SCALE GENOMIC DNA]</scope>
    <source>
        <strain evidence="5 6">F2608</strain>
    </source>
</reference>
<proteinExistence type="predicted"/>
<keyword evidence="6" id="KW-1185">Reference proteome</keyword>
<gene>
    <name evidence="5" type="ORF">J3491_11875</name>
</gene>
<dbReference type="InterPro" id="IPR020449">
    <property type="entry name" value="Tscrpt_reg_AraC-type_HTH"/>
</dbReference>
<dbReference type="SUPFAM" id="SSF46689">
    <property type="entry name" value="Homeodomain-like"/>
    <property type="match status" value="1"/>
</dbReference>
<organism evidence="5 6">
    <name type="scientific">Psychrobacter halodurans</name>
    <dbReference type="NCBI Taxonomy" id="2818439"/>
    <lineage>
        <taxon>Bacteria</taxon>
        <taxon>Pseudomonadati</taxon>
        <taxon>Pseudomonadota</taxon>
        <taxon>Gammaproteobacteria</taxon>
        <taxon>Moraxellales</taxon>
        <taxon>Moraxellaceae</taxon>
        <taxon>Psychrobacter</taxon>
    </lineage>
</organism>
<dbReference type="GO" id="GO:0003700">
    <property type="term" value="F:DNA-binding transcription factor activity"/>
    <property type="evidence" value="ECO:0007669"/>
    <property type="project" value="InterPro"/>
</dbReference>
<dbReference type="InterPro" id="IPR009057">
    <property type="entry name" value="Homeodomain-like_sf"/>
</dbReference>
<dbReference type="EMBL" id="JAGBKN010000053">
    <property type="protein sequence ID" value="MBO1518021.1"/>
    <property type="molecule type" value="Genomic_DNA"/>
</dbReference>
<dbReference type="PROSITE" id="PS01124">
    <property type="entry name" value="HTH_ARAC_FAMILY_2"/>
    <property type="match status" value="1"/>
</dbReference>
<evidence type="ECO:0000313" key="6">
    <source>
        <dbReference type="Proteomes" id="UP000664161"/>
    </source>
</evidence>
<dbReference type="PANTHER" id="PTHR47894">
    <property type="entry name" value="HTH-TYPE TRANSCRIPTIONAL REGULATOR GADX"/>
    <property type="match status" value="1"/>
</dbReference>
<dbReference type="GO" id="GO:0005829">
    <property type="term" value="C:cytosol"/>
    <property type="evidence" value="ECO:0007669"/>
    <property type="project" value="TreeGrafter"/>
</dbReference>
<dbReference type="PRINTS" id="PR00032">
    <property type="entry name" value="HTHARAC"/>
</dbReference>
<dbReference type="AlphaFoldDB" id="A0AAW4ITC8"/>
<protein>
    <submittedName>
        <fullName evidence="5">Helix-turn-helix transcriptional regulator</fullName>
    </submittedName>
</protein>
<evidence type="ECO:0000256" key="1">
    <source>
        <dbReference type="ARBA" id="ARBA00023015"/>
    </source>
</evidence>
<keyword evidence="3" id="KW-0804">Transcription</keyword>
<evidence type="ECO:0000256" key="2">
    <source>
        <dbReference type="ARBA" id="ARBA00023125"/>
    </source>
</evidence>
<dbReference type="SMART" id="SM00342">
    <property type="entry name" value="HTH_ARAC"/>
    <property type="match status" value="1"/>
</dbReference>
<keyword evidence="2" id="KW-0238">DNA-binding</keyword>
<name>A0AAW4ITC8_9GAMM</name>
<dbReference type="Gene3D" id="1.10.10.60">
    <property type="entry name" value="Homeodomain-like"/>
    <property type="match status" value="1"/>
</dbReference>
<keyword evidence="1" id="KW-0805">Transcription regulation</keyword>
<dbReference type="PANTHER" id="PTHR47894:SF4">
    <property type="entry name" value="HTH-TYPE TRANSCRIPTIONAL REGULATOR GADX"/>
    <property type="match status" value="1"/>
</dbReference>
<dbReference type="RefSeq" id="WP_207970354.1">
    <property type="nucleotide sequence ID" value="NZ_JAGBKN010000053.1"/>
</dbReference>
<dbReference type="InterPro" id="IPR018060">
    <property type="entry name" value="HTH_AraC"/>
</dbReference>
<dbReference type="GO" id="GO:0000976">
    <property type="term" value="F:transcription cis-regulatory region binding"/>
    <property type="evidence" value="ECO:0007669"/>
    <property type="project" value="TreeGrafter"/>
</dbReference>
<comment type="caution">
    <text evidence="5">The sequence shown here is derived from an EMBL/GenBank/DDBJ whole genome shotgun (WGS) entry which is preliminary data.</text>
</comment>
<accession>A0AAW4ITC8</accession>
<dbReference type="Proteomes" id="UP000664161">
    <property type="component" value="Unassembled WGS sequence"/>
</dbReference>
<sequence>MIETVSSTHKSIMLAIRQAATLYLFEKGRENDIPKVIDNFLPLDNYQGNRVPVVDVVKEVHILSDVLQDNYLGLKLNMLVDIESLPFYKAVSDCIRPFNETMNKLPFLLVCRIVRFFFFLITQSISVVITAEKESIRFDFISSVTERMSKNQIDGAMILIYRVMEAFHPDILKKVYISHRNTPYEKECYLSTFRVPIEFSDTTSLVYDLQCKNHYKNAAGLLVKSEEDVGKRFFINSLFNIVSAEFPEMSYEARCEMIIDTMMGVSLPTRSYVAQSMNISVSTLKRKLYEENTSFQEILDKVRKRLVEKYLKEKQLSTTDIAYLLGYKSHSQFFKAFKLWFGMTPKSYQKFISKHK</sequence>
<evidence type="ECO:0000313" key="5">
    <source>
        <dbReference type="EMBL" id="MBO1518021.1"/>
    </source>
</evidence>
<dbReference type="Pfam" id="PF12833">
    <property type="entry name" value="HTH_18"/>
    <property type="match status" value="1"/>
</dbReference>
<evidence type="ECO:0000259" key="4">
    <source>
        <dbReference type="PROSITE" id="PS01124"/>
    </source>
</evidence>
<feature type="domain" description="HTH araC/xylS-type" evidence="4">
    <location>
        <begin position="273"/>
        <end position="351"/>
    </location>
</feature>
<evidence type="ECO:0000256" key="3">
    <source>
        <dbReference type="ARBA" id="ARBA00023163"/>
    </source>
</evidence>